<name>A0A918DBE2_9RHOB</name>
<dbReference type="PANTHER" id="PTHR11527">
    <property type="entry name" value="HEAT-SHOCK PROTEIN 20 FAMILY MEMBER"/>
    <property type="match status" value="1"/>
</dbReference>
<comment type="caution">
    <text evidence="4">The sequence shown here is derived from an EMBL/GenBank/DDBJ whole genome shotgun (WGS) entry which is preliminary data.</text>
</comment>
<dbReference type="OrthoDB" id="9808910at2"/>
<dbReference type="InterPro" id="IPR031107">
    <property type="entry name" value="Small_HSP"/>
</dbReference>
<dbReference type="Gene3D" id="2.60.40.790">
    <property type="match status" value="1"/>
</dbReference>
<evidence type="ECO:0000313" key="4">
    <source>
        <dbReference type="EMBL" id="GGO27423.1"/>
    </source>
</evidence>
<evidence type="ECO:0000313" key="5">
    <source>
        <dbReference type="Proteomes" id="UP000598196"/>
    </source>
</evidence>
<dbReference type="CDD" id="cd06464">
    <property type="entry name" value="ACD_sHsps-like"/>
    <property type="match status" value="1"/>
</dbReference>
<organism evidence="4 5">
    <name type="scientific">Gemmobacter aquaticus</name>
    <dbReference type="NCBI Taxonomy" id="490185"/>
    <lineage>
        <taxon>Bacteria</taxon>
        <taxon>Pseudomonadati</taxon>
        <taxon>Pseudomonadota</taxon>
        <taxon>Alphaproteobacteria</taxon>
        <taxon>Rhodobacterales</taxon>
        <taxon>Paracoccaceae</taxon>
        <taxon>Gemmobacter</taxon>
    </lineage>
</organism>
<dbReference type="PROSITE" id="PS01031">
    <property type="entry name" value="SHSP"/>
    <property type="match status" value="1"/>
</dbReference>
<sequence>MVEKTALTNFWPSFFDPLRQAGSRLTDWLAPAAEASQDDGSYRIAMELPGVAEEDIHLSVDDGVVTVRGEKKTNREEKGETWYFSERQFGSFSRSFRLPADADEAAVKADMKDGVLTVIVPKKAMAEPKSTRIPINKA</sequence>
<proteinExistence type="inferred from homology"/>
<comment type="similarity">
    <text evidence="1 2">Belongs to the small heat shock protein (HSP20) family.</text>
</comment>
<protein>
    <submittedName>
        <fullName evidence="4">Heat-shock protein Hsp20</fullName>
    </submittedName>
</protein>
<evidence type="ECO:0000259" key="3">
    <source>
        <dbReference type="PROSITE" id="PS01031"/>
    </source>
</evidence>
<keyword evidence="5" id="KW-1185">Reference proteome</keyword>
<evidence type="ECO:0000256" key="2">
    <source>
        <dbReference type="RuleBase" id="RU003616"/>
    </source>
</evidence>
<dbReference type="EMBL" id="BMLP01000001">
    <property type="protein sequence ID" value="GGO27423.1"/>
    <property type="molecule type" value="Genomic_DNA"/>
</dbReference>
<evidence type="ECO:0000256" key="1">
    <source>
        <dbReference type="PROSITE-ProRule" id="PRU00285"/>
    </source>
</evidence>
<accession>A0A918DBE2</accession>
<dbReference type="RefSeq" id="WP_146285333.1">
    <property type="nucleotide sequence ID" value="NZ_BMLP01000001.1"/>
</dbReference>
<reference evidence="4 5" key="1">
    <citation type="journal article" date="2014" name="Int. J. Syst. Evol. Microbiol.">
        <title>Complete genome sequence of Corynebacterium casei LMG S-19264T (=DSM 44701T), isolated from a smear-ripened cheese.</title>
        <authorList>
            <consortium name="US DOE Joint Genome Institute (JGI-PGF)"/>
            <person name="Walter F."/>
            <person name="Albersmeier A."/>
            <person name="Kalinowski J."/>
            <person name="Ruckert C."/>
        </authorList>
    </citation>
    <scope>NUCLEOTIDE SEQUENCE [LARGE SCALE GENOMIC DNA]</scope>
    <source>
        <strain evidence="4 5">CGMCC 1.7029</strain>
    </source>
</reference>
<feature type="domain" description="SHSP" evidence="3">
    <location>
        <begin position="23"/>
        <end position="138"/>
    </location>
</feature>
<dbReference type="Pfam" id="PF00011">
    <property type="entry name" value="HSP20"/>
    <property type="match status" value="1"/>
</dbReference>
<dbReference type="AlphaFoldDB" id="A0A918DBE2"/>
<gene>
    <name evidence="4" type="ORF">GCM10010991_09150</name>
</gene>
<dbReference type="InterPro" id="IPR008978">
    <property type="entry name" value="HSP20-like_chaperone"/>
</dbReference>
<dbReference type="InterPro" id="IPR002068">
    <property type="entry name" value="A-crystallin/Hsp20_dom"/>
</dbReference>
<dbReference type="SUPFAM" id="SSF49764">
    <property type="entry name" value="HSP20-like chaperones"/>
    <property type="match status" value="1"/>
</dbReference>
<dbReference type="Proteomes" id="UP000598196">
    <property type="component" value="Unassembled WGS sequence"/>
</dbReference>